<gene>
    <name evidence="19" type="ORF">GX576_07935</name>
</gene>
<dbReference type="InterPro" id="IPR054765">
    <property type="entry name" value="SLBB_dom"/>
</dbReference>
<keyword evidence="7 15" id="KW-0732">Signal</keyword>
<comment type="similarity">
    <text evidence="2">Belongs to the BexD/CtrA/VexA family.</text>
</comment>
<evidence type="ECO:0000256" key="7">
    <source>
        <dbReference type="ARBA" id="ARBA00022729"/>
    </source>
</evidence>
<sequence>MFRASTAALTLAASVLLHACAFAPGQHLDMDRLAREESPDSARFDMVPITPKLLAIQAADYTSERIPAELLDYQPESYRIGAGDILHITVWDYPEMTAPSGPQQSLEANGRVVRPDGTLYYPYIGAVKAAGLTVEELRASIAKRLTKVIADPQVDVAVIKYESQKVVVSGAFENAEQQSVSSVPLSLLEVVGKAGVNTAQADLSSLMLTRDGKEYRLDLDALNRAGSSLGRVYVKHGDRIHLAFNDRKRVYVLGEVLKPAALPFKTSTLNLSDVLGTVGGLRQETADGSRVYVIRGAEDLSREPATVYHLDASSPTAFVLAERFHLQPQDVVYVGAADVTRWNRFISQVFPTANLLRAGTDIKTDID</sequence>
<evidence type="ECO:0000259" key="18">
    <source>
        <dbReference type="Pfam" id="PF22461"/>
    </source>
</evidence>
<dbReference type="InterPro" id="IPR040716">
    <property type="entry name" value="Wza_C"/>
</dbReference>
<evidence type="ECO:0000259" key="16">
    <source>
        <dbReference type="Pfam" id="PF02563"/>
    </source>
</evidence>
<evidence type="ECO:0000256" key="8">
    <source>
        <dbReference type="ARBA" id="ARBA00023047"/>
    </source>
</evidence>
<keyword evidence="13" id="KW-0998">Cell outer membrane</keyword>
<dbReference type="PANTHER" id="PTHR33619:SF3">
    <property type="entry name" value="POLYSACCHARIDE EXPORT PROTEIN GFCE-RELATED"/>
    <property type="match status" value="1"/>
</dbReference>
<dbReference type="Gene3D" id="3.10.560.10">
    <property type="entry name" value="Outer membrane lipoprotein wza domain like"/>
    <property type="match status" value="2"/>
</dbReference>
<evidence type="ECO:0000256" key="10">
    <source>
        <dbReference type="ARBA" id="ARBA00023114"/>
    </source>
</evidence>
<dbReference type="GO" id="GO:0009279">
    <property type="term" value="C:cell outer membrane"/>
    <property type="evidence" value="ECO:0007669"/>
    <property type="project" value="UniProtKB-SubCell"/>
</dbReference>
<dbReference type="GO" id="GO:0006811">
    <property type="term" value="P:monoatomic ion transport"/>
    <property type="evidence" value="ECO:0007669"/>
    <property type="project" value="UniProtKB-KW"/>
</dbReference>
<dbReference type="InterPro" id="IPR003715">
    <property type="entry name" value="Poly_export_N"/>
</dbReference>
<feature type="domain" description="SLBB" evidence="18">
    <location>
        <begin position="164"/>
        <end position="241"/>
    </location>
</feature>
<keyword evidence="8" id="KW-0625">Polysaccharide transport</keyword>
<evidence type="ECO:0000256" key="14">
    <source>
        <dbReference type="ARBA" id="ARBA00023288"/>
    </source>
</evidence>
<dbReference type="Proteomes" id="UP000536534">
    <property type="component" value="Unassembled WGS sequence"/>
</dbReference>
<dbReference type="Pfam" id="PF22461">
    <property type="entry name" value="SLBB_2"/>
    <property type="match status" value="2"/>
</dbReference>
<evidence type="ECO:0000313" key="19">
    <source>
        <dbReference type="EMBL" id="NLF54310.1"/>
    </source>
</evidence>
<keyword evidence="5" id="KW-0762">Sugar transport</keyword>
<feature type="domain" description="Outer-membrane lipoprotein Wza C-terminal" evidence="17">
    <location>
        <begin position="339"/>
        <end position="366"/>
    </location>
</feature>
<dbReference type="AlphaFoldDB" id="A0A7X7R7M7"/>
<reference evidence="19 20" key="1">
    <citation type="journal article" date="2020" name="Biotechnol. Biofuels">
        <title>New insights from the biogas microbiome by comprehensive genome-resolved metagenomics of nearly 1600 species originating from multiple anaerobic digesters.</title>
        <authorList>
            <person name="Campanaro S."/>
            <person name="Treu L."/>
            <person name="Rodriguez-R L.M."/>
            <person name="Kovalovszki A."/>
            <person name="Ziels R.M."/>
            <person name="Maus I."/>
            <person name="Zhu X."/>
            <person name="Kougias P.G."/>
            <person name="Basile A."/>
            <person name="Luo G."/>
            <person name="Schluter A."/>
            <person name="Konstantinidis K.T."/>
            <person name="Angelidaki I."/>
        </authorList>
    </citation>
    <scope>NUCLEOTIDE SEQUENCE [LARGE SCALE GENOMIC DNA]</scope>
    <source>
        <strain evidence="19">AS06rmzACSIP_256</strain>
    </source>
</reference>
<organism evidence="19 20">
    <name type="scientific">Thauera phenolivorans</name>
    <dbReference type="NCBI Taxonomy" id="1792543"/>
    <lineage>
        <taxon>Bacteria</taxon>
        <taxon>Pseudomonadati</taxon>
        <taxon>Pseudomonadota</taxon>
        <taxon>Betaproteobacteria</taxon>
        <taxon>Rhodocyclales</taxon>
        <taxon>Zoogloeaceae</taxon>
        <taxon>Thauera</taxon>
    </lineage>
</organism>
<evidence type="ECO:0000256" key="3">
    <source>
        <dbReference type="ARBA" id="ARBA00022448"/>
    </source>
</evidence>
<accession>A0A7X7R7M7</accession>
<feature type="signal peptide" evidence="15">
    <location>
        <begin position="1"/>
        <end position="19"/>
    </location>
</feature>
<dbReference type="EMBL" id="JAAYYV010000208">
    <property type="protein sequence ID" value="NLF54310.1"/>
    <property type="molecule type" value="Genomic_DNA"/>
</dbReference>
<keyword evidence="9" id="KW-0406">Ion transport</keyword>
<keyword evidence="12" id="KW-0564">Palmitate</keyword>
<keyword evidence="4" id="KW-1134">Transmembrane beta strand</keyword>
<evidence type="ECO:0000256" key="13">
    <source>
        <dbReference type="ARBA" id="ARBA00023237"/>
    </source>
</evidence>
<dbReference type="GO" id="GO:0046930">
    <property type="term" value="C:pore complex"/>
    <property type="evidence" value="ECO:0007669"/>
    <property type="project" value="UniProtKB-KW"/>
</dbReference>
<comment type="subcellular location">
    <subcellularLocation>
        <location evidence="1">Cell outer membrane</location>
        <topology evidence="1">Multi-pass membrane protein</topology>
    </subcellularLocation>
</comment>
<dbReference type="Pfam" id="PF18412">
    <property type="entry name" value="Wza_C"/>
    <property type="match status" value="1"/>
</dbReference>
<dbReference type="Pfam" id="PF02563">
    <property type="entry name" value="Poly_export"/>
    <property type="match status" value="1"/>
</dbReference>
<dbReference type="Gene3D" id="3.30.1950.10">
    <property type="entry name" value="wza like domain"/>
    <property type="match status" value="1"/>
</dbReference>
<feature type="domain" description="SLBB" evidence="18">
    <location>
        <begin position="248"/>
        <end position="334"/>
    </location>
</feature>
<evidence type="ECO:0000256" key="12">
    <source>
        <dbReference type="ARBA" id="ARBA00023139"/>
    </source>
</evidence>
<protein>
    <submittedName>
        <fullName evidence="19">Capsular biosynthesis protein</fullName>
    </submittedName>
</protein>
<keyword evidence="11" id="KW-0472">Membrane</keyword>
<keyword evidence="6" id="KW-0812">Transmembrane</keyword>
<dbReference type="GO" id="GO:0015288">
    <property type="term" value="F:porin activity"/>
    <property type="evidence" value="ECO:0007669"/>
    <property type="project" value="UniProtKB-KW"/>
</dbReference>
<evidence type="ECO:0000259" key="17">
    <source>
        <dbReference type="Pfam" id="PF18412"/>
    </source>
</evidence>
<keyword evidence="14" id="KW-0449">Lipoprotein</keyword>
<evidence type="ECO:0000256" key="5">
    <source>
        <dbReference type="ARBA" id="ARBA00022597"/>
    </source>
</evidence>
<keyword evidence="10" id="KW-0626">Porin</keyword>
<evidence type="ECO:0000256" key="6">
    <source>
        <dbReference type="ARBA" id="ARBA00022692"/>
    </source>
</evidence>
<keyword evidence="3" id="KW-0813">Transport</keyword>
<feature type="domain" description="Polysaccharide export protein N-terminal" evidence="16">
    <location>
        <begin position="74"/>
        <end position="158"/>
    </location>
</feature>
<evidence type="ECO:0000256" key="15">
    <source>
        <dbReference type="SAM" id="SignalP"/>
    </source>
</evidence>
<evidence type="ECO:0000256" key="4">
    <source>
        <dbReference type="ARBA" id="ARBA00022452"/>
    </source>
</evidence>
<evidence type="ECO:0000256" key="1">
    <source>
        <dbReference type="ARBA" id="ARBA00004571"/>
    </source>
</evidence>
<evidence type="ECO:0000256" key="11">
    <source>
        <dbReference type="ARBA" id="ARBA00023136"/>
    </source>
</evidence>
<evidence type="ECO:0000313" key="20">
    <source>
        <dbReference type="Proteomes" id="UP000536534"/>
    </source>
</evidence>
<feature type="chain" id="PRO_5031397819" evidence="15">
    <location>
        <begin position="20"/>
        <end position="367"/>
    </location>
</feature>
<dbReference type="GO" id="GO:0015159">
    <property type="term" value="F:polysaccharide transmembrane transporter activity"/>
    <property type="evidence" value="ECO:0007669"/>
    <property type="project" value="InterPro"/>
</dbReference>
<comment type="caution">
    <text evidence="19">The sequence shown here is derived from an EMBL/GenBank/DDBJ whole genome shotgun (WGS) entry which is preliminary data.</text>
</comment>
<dbReference type="InterPro" id="IPR049712">
    <property type="entry name" value="Poly_export"/>
</dbReference>
<name>A0A7X7R7M7_9RHOO</name>
<proteinExistence type="inferred from homology"/>
<evidence type="ECO:0000256" key="2">
    <source>
        <dbReference type="ARBA" id="ARBA00009450"/>
    </source>
</evidence>
<dbReference type="PANTHER" id="PTHR33619">
    <property type="entry name" value="POLYSACCHARIDE EXPORT PROTEIN GFCE-RELATED"/>
    <property type="match status" value="1"/>
</dbReference>
<evidence type="ECO:0000256" key="9">
    <source>
        <dbReference type="ARBA" id="ARBA00023065"/>
    </source>
</evidence>